<feature type="domain" description="Glucosidase YgjK N-terminal" evidence="2">
    <location>
        <begin position="32"/>
        <end position="290"/>
    </location>
</feature>
<name>A0A1I0B3D7_THASX</name>
<dbReference type="GO" id="GO:0004555">
    <property type="term" value="F:alpha,alpha-trehalase activity"/>
    <property type="evidence" value="ECO:0007669"/>
    <property type="project" value="InterPro"/>
</dbReference>
<keyword evidence="5" id="KW-1185">Reference proteome</keyword>
<evidence type="ECO:0000259" key="2">
    <source>
        <dbReference type="Pfam" id="PF21152"/>
    </source>
</evidence>
<dbReference type="Gene3D" id="2.70.98.50">
    <property type="entry name" value="putative glycoside hydrolase family protein from bacillus halodurans"/>
    <property type="match status" value="1"/>
</dbReference>
<dbReference type="RefSeq" id="WP_245732059.1">
    <property type="nucleotide sequence ID" value="NZ_AP027363.1"/>
</dbReference>
<dbReference type="Proteomes" id="UP000199308">
    <property type="component" value="Unassembled WGS sequence"/>
</dbReference>
<reference evidence="4 5" key="1">
    <citation type="submission" date="2016-10" db="EMBL/GenBank/DDBJ databases">
        <authorList>
            <person name="de Groot N.N."/>
        </authorList>
    </citation>
    <scope>NUCLEOTIDE SEQUENCE [LARGE SCALE GENOMIC DNA]</scope>
    <source>
        <strain evidence="4 5">DSM 19706</strain>
    </source>
</reference>
<keyword evidence="4" id="KW-0413">Isomerase</keyword>
<accession>A0A1I0B3D7</accession>
<dbReference type="Gene3D" id="3.30.1390.40">
    <property type="entry name" value="Ribosomal protein L30p/L7e"/>
    <property type="match status" value="1"/>
</dbReference>
<dbReference type="STRING" id="349064.SAMN05660429_00890"/>
<dbReference type="Pfam" id="PF22422">
    <property type="entry name" value="MGH1-like_GH"/>
    <property type="match status" value="1"/>
</dbReference>
<gene>
    <name evidence="4" type="ORF">SAMN05660429_00890</name>
</gene>
<dbReference type="InterPro" id="IPR012341">
    <property type="entry name" value="6hp_glycosidase-like_sf"/>
</dbReference>
<evidence type="ECO:0000256" key="1">
    <source>
        <dbReference type="SAM" id="SignalP"/>
    </source>
</evidence>
<dbReference type="EMBL" id="FOHK01000003">
    <property type="protein sequence ID" value="SET00456.1"/>
    <property type="molecule type" value="Genomic_DNA"/>
</dbReference>
<evidence type="ECO:0000313" key="5">
    <source>
        <dbReference type="Proteomes" id="UP000199308"/>
    </source>
</evidence>
<dbReference type="AlphaFoldDB" id="A0A1I0B3D7"/>
<feature type="chain" id="PRO_5011652060" evidence="1">
    <location>
        <begin position="21"/>
        <end position="806"/>
    </location>
</feature>
<dbReference type="GO" id="GO:0005993">
    <property type="term" value="P:trehalose catabolic process"/>
    <property type="evidence" value="ECO:0007669"/>
    <property type="project" value="TreeGrafter"/>
</dbReference>
<dbReference type="InterPro" id="IPR008928">
    <property type="entry name" value="6-hairpin_glycosidase_sf"/>
</dbReference>
<dbReference type="GO" id="GO:0016853">
    <property type="term" value="F:isomerase activity"/>
    <property type="evidence" value="ECO:0007669"/>
    <property type="project" value="UniProtKB-KW"/>
</dbReference>
<dbReference type="Pfam" id="PF21152">
    <property type="entry name" value="YgjK_N"/>
    <property type="match status" value="1"/>
</dbReference>
<feature type="domain" description="Mannosylglycerate hydrolase MGH1-like glycoside hydrolase" evidence="3">
    <location>
        <begin position="344"/>
        <end position="793"/>
    </location>
</feature>
<dbReference type="PANTHER" id="PTHR23403:SF1">
    <property type="entry name" value="TREHALASE"/>
    <property type="match status" value="1"/>
</dbReference>
<protein>
    <submittedName>
        <fullName evidence="4">Putative isomerase</fullName>
    </submittedName>
</protein>
<feature type="signal peptide" evidence="1">
    <location>
        <begin position="1"/>
        <end position="20"/>
    </location>
</feature>
<evidence type="ECO:0000313" key="4">
    <source>
        <dbReference type="EMBL" id="SET00456.1"/>
    </source>
</evidence>
<organism evidence="4 5">
    <name type="scientific">Thalassotalea agarivorans</name>
    <name type="common">Thalassomonas agarivorans</name>
    <dbReference type="NCBI Taxonomy" id="349064"/>
    <lineage>
        <taxon>Bacteria</taxon>
        <taxon>Pseudomonadati</taxon>
        <taxon>Pseudomonadota</taxon>
        <taxon>Gammaproteobacteria</taxon>
        <taxon>Alteromonadales</taxon>
        <taxon>Colwelliaceae</taxon>
        <taxon>Thalassotalea</taxon>
    </lineage>
</organism>
<sequence>MFKKGLIIFLLVLLPLLAFSEETTQHSLGVARYGDPQFFQSFDAYGNQQFNPFIDLGAWHGYLFPKDSENYGTFTGPYIIAQEYGVFIATALERLTLTNLANNVSYNFREATATFSLNDGVMKQHYQFNQFAVQLSLVFKDERSALVETKLINTSDAALELKLQWRGKLNDDFSLSKPLSISHPSWQAKFKALQQGVVVEFGALSDKWNMLFEQGAQFKITRSISAETTIYDNGYVASIRQHIAAHSSAVIITSHQYLLNPSEKQRFAKENISLNSTLFNQASKQAKHRWQHYAKQLPQPKNQTVAHLQSKAITTLINNWRSPAGAIKHGGVSPSYTARWFNGFWAWDSWKHAAAIAQFDVQLAQDSIQSMFDYQILSSDPLRPQDAGMVVDAIFYNKDSARQGHGGNWNERNTKPPLATWAVWHVYQVSRDKQFLVEMLPKLEAYHQWWYRNRDHNQNGLIEYGATKHRFHNNDKEALIFVVELNESANDEQKAKTKEKCQQKAEGKYQCHGIEQYHQFKEQTFVQSIDIPAQHGAGWESGMDNAARFGFISAQQLAAYADAHYQGNLVRARQDWSVDFFENRNQQGDLLGYSINQESVELNSYLAQEKQLLAKIAILLGQEQKALNYSKQANALAIRINACFYDEASGFYYDLQIDSNRQKGCEGKLLVHRGRGPEGWSPLFANIADKEKAKRVIEVMLNPSEFYGFVPFATASLSNPAYHPDIYWRGRVWLDQFYFALVALTNYGFHEAASNSFQRLLANAQGLTDSQPIRENYHPESGVMQGATNFSWSAAHLLLTLKLLEH</sequence>
<dbReference type="InterPro" id="IPR054491">
    <property type="entry name" value="MGH1-like_GH"/>
</dbReference>
<keyword evidence="1" id="KW-0732">Signal</keyword>
<dbReference type="InterPro" id="IPR001661">
    <property type="entry name" value="Glyco_hydro_37"/>
</dbReference>
<proteinExistence type="predicted"/>
<dbReference type="PANTHER" id="PTHR23403">
    <property type="entry name" value="TREHALASE"/>
    <property type="match status" value="1"/>
</dbReference>
<dbReference type="Gene3D" id="1.50.10.10">
    <property type="match status" value="1"/>
</dbReference>
<dbReference type="NCBIfam" id="NF007525">
    <property type="entry name" value="PRK10137.1"/>
    <property type="match status" value="1"/>
</dbReference>
<evidence type="ECO:0000259" key="3">
    <source>
        <dbReference type="Pfam" id="PF22422"/>
    </source>
</evidence>
<dbReference type="SUPFAM" id="SSF48208">
    <property type="entry name" value="Six-hairpin glycosidases"/>
    <property type="match status" value="1"/>
</dbReference>
<dbReference type="InterPro" id="IPR048450">
    <property type="entry name" value="YgjK_N"/>
</dbReference>